<organism evidence="1 2">
    <name type="scientific">Sinanodonta woodiana</name>
    <name type="common">Chinese pond mussel</name>
    <name type="synonym">Anodonta woodiana</name>
    <dbReference type="NCBI Taxonomy" id="1069815"/>
    <lineage>
        <taxon>Eukaryota</taxon>
        <taxon>Metazoa</taxon>
        <taxon>Spiralia</taxon>
        <taxon>Lophotrochozoa</taxon>
        <taxon>Mollusca</taxon>
        <taxon>Bivalvia</taxon>
        <taxon>Autobranchia</taxon>
        <taxon>Heteroconchia</taxon>
        <taxon>Palaeoheterodonta</taxon>
        <taxon>Unionida</taxon>
        <taxon>Unionoidea</taxon>
        <taxon>Unionidae</taxon>
        <taxon>Unioninae</taxon>
        <taxon>Sinanodonta</taxon>
    </lineage>
</organism>
<protein>
    <submittedName>
        <fullName evidence="1">Uncharacterized protein</fullName>
    </submittedName>
</protein>
<dbReference type="AlphaFoldDB" id="A0ABD3XC71"/>
<evidence type="ECO:0000313" key="2">
    <source>
        <dbReference type="Proteomes" id="UP001634394"/>
    </source>
</evidence>
<gene>
    <name evidence="1" type="ORF">ACJMK2_028932</name>
</gene>
<dbReference type="Gene3D" id="2.40.70.10">
    <property type="entry name" value="Acid Proteases"/>
    <property type="match status" value="1"/>
</dbReference>
<reference evidence="1 2" key="1">
    <citation type="submission" date="2024-11" db="EMBL/GenBank/DDBJ databases">
        <title>Chromosome-level genome assembly of the freshwater bivalve Anodonta woodiana.</title>
        <authorList>
            <person name="Chen X."/>
        </authorList>
    </citation>
    <scope>NUCLEOTIDE SEQUENCE [LARGE SCALE GENOMIC DNA]</scope>
    <source>
        <strain evidence="1">MN2024</strain>
        <tissue evidence="1">Gills</tissue>
    </source>
</reference>
<sequence>MLLTVTGESQPFDGKAEVEIMLGTHTFTHEVLLADIQQDRILGIDFLKKYKCDPIISEGDLNVKGEKVPCYMKSDEKKTVCCRIALTENVVILPESEIVVNGRPIDLYDKDTVGLTEPFSKFVEKTGLLVAKVLVQPKNGYIPLSQFRRKTSSTV</sequence>
<dbReference type="Proteomes" id="UP001634394">
    <property type="component" value="Unassembled WGS sequence"/>
</dbReference>
<evidence type="ECO:0000313" key="1">
    <source>
        <dbReference type="EMBL" id="KAL3882607.1"/>
    </source>
</evidence>
<proteinExistence type="predicted"/>
<keyword evidence="2" id="KW-1185">Reference proteome</keyword>
<comment type="caution">
    <text evidence="1">The sequence shown here is derived from an EMBL/GenBank/DDBJ whole genome shotgun (WGS) entry which is preliminary data.</text>
</comment>
<dbReference type="InterPro" id="IPR021109">
    <property type="entry name" value="Peptidase_aspartic_dom_sf"/>
</dbReference>
<dbReference type="EMBL" id="JBJQND010000003">
    <property type="protein sequence ID" value="KAL3882607.1"/>
    <property type="molecule type" value="Genomic_DNA"/>
</dbReference>
<name>A0ABD3XC71_SINWO</name>
<accession>A0ABD3XC71</accession>